<dbReference type="InterPro" id="IPR049516">
    <property type="entry name" value="FAD-depend_C"/>
</dbReference>
<dbReference type="EMBL" id="LSCV01000002">
    <property type="protein sequence ID" value="KXB42489.1"/>
    <property type="molecule type" value="Genomic_DNA"/>
</dbReference>
<evidence type="ECO:0000313" key="2">
    <source>
        <dbReference type="EMBL" id="KXB42489.1"/>
    </source>
</evidence>
<name>A0A133YH29_9FIRM</name>
<dbReference type="Gene3D" id="3.50.50.60">
    <property type="entry name" value="FAD/NAD(P)-binding domain"/>
    <property type="match status" value="2"/>
</dbReference>
<dbReference type="Proteomes" id="UP000070080">
    <property type="component" value="Unassembled WGS sequence"/>
</dbReference>
<evidence type="ECO:0000259" key="1">
    <source>
        <dbReference type="Pfam" id="PF21688"/>
    </source>
</evidence>
<proteinExistence type="predicted"/>
<evidence type="ECO:0000313" key="3">
    <source>
        <dbReference type="Proteomes" id="UP000070080"/>
    </source>
</evidence>
<dbReference type="PANTHER" id="PTHR42842">
    <property type="entry name" value="FAD/NAD(P)-BINDING OXIDOREDUCTASE"/>
    <property type="match status" value="1"/>
</dbReference>
<reference evidence="3" key="1">
    <citation type="submission" date="2016-01" db="EMBL/GenBank/DDBJ databases">
        <authorList>
            <person name="Mitreva M."/>
            <person name="Pepin K.H."/>
            <person name="Mihindukulasuriya K.A."/>
            <person name="Fulton R."/>
            <person name="Fronick C."/>
            <person name="O'Laughlin M."/>
            <person name="Miner T."/>
            <person name="Herter B."/>
            <person name="Rosa B.A."/>
            <person name="Cordes M."/>
            <person name="Tomlinson C."/>
            <person name="Wollam A."/>
            <person name="Palsikar V.B."/>
            <person name="Mardis E.R."/>
            <person name="Wilson R.K."/>
        </authorList>
    </citation>
    <scope>NUCLEOTIDE SEQUENCE [LARGE SCALE GENOMIC DNA]</scope>
    <source>
        <strain evidence="3">KA00274</strain>
    </source>
</reference>
<dbReference type="SUPFAM" id="SSF51905">
    <property type="entry name" value="FAD/NAD(P)-binding domain"/>
    <property type="match status" value="1"/>
</dbReference>
<protein>
    <recommendedName>
        <fullName evidence="1">FAD-dependent protein C-terminal domain-containing protein</fullName>
    </recommendedName>
</protein>
<gene>
    <name evidence="2" type="ORF">HMPREF1872_00165</name>
</gene>
<sequence>MSEKKQNYTIGSLKVSLDKIKQLGESKAIELELHKKLLTMLAKKELVKLEYTVLKRSLDLRKKMQASFIYKLALPNLEEIAGHTLLRQLLEKNIVTCEAANYVWSKVQAKLSAFGERSAAYLANSDSKRPIVVGFGPAGIFAALLLAEAGLKPIVIERGEAIDKRVKDFQLLQTEGKFNPNSNAQFGEGGAGCFSDGKLGTRIKDDLLSLVLDVLVSFGADKSILWRQNPHVGTDKLRPIIKQIRQHIIALGGEVRFSTKLVDIELEPNLRSITVEKADSTREKIVCTQLILAPGHSARDLYHLLYAKGQKLSAKAFAVGFRIEQKQKAVNLVQYGPDYENLLTELLGPAEYHLACKVDVDGEERRVYTFCMCPGGEVIASASESGALCVNGMSYQERAAENANAAVICAVNSKDFGEDLFAGMNFQAQVEQAAYQMIGSYNAPYMKVCDFVEKSLNQVDKAALFKETDFAENLQVVKADKVLHELCQLDVKPSYLPGVVAKDLSQLYPAIITRALAKGILKLNKQMHCFASSKSNLIAPETRTSAPLRIERDKDSLMAVSAMGLYPCGEGAGYAGGISSAAVDGLKTALKIITNCCEADISELDLM</sequence>
<dbReference type="AlphaFoldDB" id="A0A133YH29"/>
<feature type="domain" description="FAD-dependent protein C-terminal" evidence="1">
    <location>
        <begin position="316"/>
        <end position="461"/>
    </location>
</feature>
<dbReference type="InterPro" id="IPR028348">
    <property type="entry name" value="FAD-binding_protein"/>
</dbReference>
<comment type="caution">
    <text evidence="2">The sequence shown here is derived from an EMBL/GenBank/DDBJ whole genome shotgun (WGS) entry which is preliminary data.</text>
</comment>
<dbReference type="OrthoDB" id="9772594at2"/>
<organism evidence="2 3">
    <name type="scientific">Amygdalobacter nucleatus</name>
    <dbReference type="NCBI Taxonomy" id="3029274"/>
    <lineage>
        <taxon>Bacteria</taxon>
        <taxon>Bacillati</taxon>
        <taxon>Bacillota</taxon>
        <taxon>Clostridia</taxon>
        <taxon>Eubacteriales</taxon>
        <taxon>Oscillospiraceae</taxon>
        <taxon>Amygdalobacter</taxon>
    </lineage>
</organism>
<dbReference type="RefSeq" id="WP_066712515.1">
    <property type="nucleotide sequence ID" value="NZ_JARFNM010000001.1"/>
</dbReference>
<dbReference type="PATRIC" id="fig|1497955.3.peg.160"/>
<feature type="domain" description="FAD-dependent protein C-terminal" evidence="1">
    <location>
        <begin position="490"/>
        <end position="544"/>
    </location>
</feature>
<keyword evidence="3" id="KW-1185">Reference proteome</keyword>
<dbReference type="PIRSF" id="PIRSF038984">
    <property type="entry name" value="FAD_binding_protein"/>
    <property type="match status" value="1"/>
</dbReference>
<dbReference type="Pfam" id="PF21688">
    <property type="entry name" value="FAD-depend_C"/>
    <property type="match status" value="2"/>
</dbReference>
<dbReference type="InterPro" id="IPR036188">
    <property type="entry name" value="FAD/NAD-bd_sf"/>
</dbReference>
<accession>A0A133YH29</accession>
<dbReference type="PANTHER" id="PTHR42842:SF3">
    <property type="entry name" value="FAD_NAD(P)-BINDING OXIDOREDUCTASE FAMILY PROTEIN"/>
    <property type="match status" value="1"/>
</dbReference>